<name>A0A221K8C3_9RHOB</name>
<gene>
    <name evidence="1" type="ORF">SULPSESMR1_04494</name>
</gene>
<dbReference type="EMBL" id="CP022418">
    <property type="protein sequence ID" value="ASM75215.1"/>
    <property type="molecule type" value="Genomic_DNA"/>
</dbReference>
<evidence type="ECO:0000313" key="2">
    <source>
        <dbReference type="Proteomes" id="UP000199754"/>
    </source>
</evidence>
<proteinExistence type="predicted"/>
<keyword evidence="1" id="KW-0614">Plasmid</keyword>
<dbReference type="KEGG" id="spse:SULPSESMR1_04494"/>
<protein>
    <submittedName>
        <fullName evidence="1">Addiction module toxin RelE</fullName>
    </submittedName>
</protein>
<organism evidence="1 2">
    <name type="scientific">Pseudosulfitobacter pseudonitzschiae</name>
    <dbReference type="NCBI Taxonomy" id="1402135"/>
    <lineage>
        <taxon>Bacteria</taxon>
        <taxon>Pseudomonadati</taxon>
        <taxon>Pseudomonadota</taxon>
        <taxon>Alphaproteobacteria</taxon>
        <taxon>Rhodobacterales</taxon>
        <taxon>Roseobacteraceae</taxon>
        <taxon>Pseudosulfitobacter</taxon>
    </lineage>
</organism>
<dbReference type="Proteomes" id="UP000199754">
    <property type="component" value="Plasmid pSMR1-3"/>
</dbReference>
<keyword evidence="2" id="KW-1185">Reference proteome</keyword>
<evidence type="ECO:0000313" key="1">
    <source>
        <dbReference type="EMBL" id="ASM75215.1"/>
    </source>
</evidence>
<geneLocation type="plasmid" evidence="1 2">
    <name>pSMR1-3</name>
</geneLocation>
<accession>A0A221K8C3</accession>
<reference evidence="1 2" key="1">
    <citation type="submission" date="2017-07" db="EMBL/GenBank/DDBJ databases">
        <title>Genome Sequence of Sulfitobacter pseudonitzschiae Strain SMR1 Isolated from a culture of the Diatom Skeletonema marinoi.</title>
        <authorList>
            <person name="Topel M."/>
            <person name="Pinder M.I.M."/>
            <person name="Johansson O.N."/>
            <person name="Kourtchenko O."/>
            <person name="Godhe A."/>
            <person name="Clarke A.K."/>
        </authorList>
    </citation>
    <scope>NUCLEOTIDE SEQUENCE [LARGE SCALE GENOMIC DNA]</scope>
    <source>
        <strain evidence="1 2">SMR1</strain>
        <plasmid evidence="1 2">pSMR1-3</plasmid>
    </source>
</reference>
<dbReference type="AlphaFoldDB" id="A0A221K8C3"/>
<dbReference type="STRING" id="1402135.SAMN05444149_1106"/>
<sequence>MPIFLLTVFAKNEKANLSKSEQSMAVEMSKMLIAKYGDAI</sequence>